<dbReference type="EMBL" id="JACAPU010000024">
    <property type="protein sequence ID" value="NWB48883.1"/>
    <property type="molecule type" value="Genomic_DNA"/>
</dbReference>
<dbReference type="AlphaFoldDB" id="A0A7Y8BMQ5"/>
<accession>A0A7Y8BMQ5</accession>
<organism evidence="1 2">
    <name type="scientific">Pseudomonas gingeri</name>
    <dbReference type="NCBI Taxonomy" id="117681"/>
    <lineage>
        <taxon>Bacteria</taxon>
        <taxon>Pseudomonadati</taxon>
        <taxon>Pseudomonadota</taxon>
        <taxon>Gammaproteobacteria</taxon>
        <taxon>Pseudomonadales</taxon>
        <taxon>Pseudomonadaceae</taxon>
        <taxon>Pseudomonas</taxon>
    </lineage>
</organism>
<dbReference type="Proteomes" id="UP000582981">
    <property type="component" value="Unassembled WGS sequence"/>
</dbReference>
<evidence type="ECO:0000313" key="2">
    <source>
        <dbReference type="Proteomes" id="UP000582981"/>
    </source>
</evidence>
<gene>
    <name evidence="1" type="ORF">HX829_20575</name>
</gene>
<reference evidence="1 2" key="1">
    <citation type="submission" date="2020-04" db="EMBL/GenBank/DDBJ databases">
        <title>Molecular characterization of pseudomonads from Agaricus bisporus reveal novel blotch 2 pathogens in Western Europe.</title>
        <authorList>
            <person name="Taparia T."/>
            <person name="Krijger M."/>
            <person name="Haynes E."/>
            <person name="Elpinstone J.G."/>
            <person name="Noble R."/>
            <person name="Van Der Wolf J."/>
        </authorList>
    </citation>
    <scope>NUCLEOTIDE SEQUENCE [LARGE SCALE GENOMIC DNA]</scope>
    <source>
        <strain evidence="1 2">F1001</strain>
    </source>
</reference>
<name>A0A7Y8BMQ5_9PSED</name>
<protein>
    <submittedName>
        <fullName evidence="1">Uncharacterized protein</fullName>
    </submittedName>
</protein>
<sequence>MMTHYTFSVGLFEANAGSGGLQVWQSGTLTLDTSSPASLNGVLTLQGFYPEPIPFVGTSAPVQEQAGITLTASGKTDEAQIDLTLTYNFDGFLYSGSYIGGLVSILDTQAEETYLYVLQGLSPQGPFGAKDRSASAVDKRMSRAR</sequence>
<comment type="caution">
    <text evidence="1">The sequence shown here is derived from an EMBL/GenBank/DDBJ whole genome shotgun (WGS) entry which is preliminary data.</text>
</comment>
<proteinExistence type="predicted"/>
<evidence type="ECO:0000313" key="1">
    <source>
        <dbReference type="EMBL" id="NWB48883.1"/>
    </source>
</evidence>
<dbReference type="RefSeq" id="WP_177144906.1">
    <property type="nucleotide sequence ID" value="NZ_JACAPU010000024.1"/>
</dbReference>